<feature type="domain" description="Transposase IS4-like" evidence="1">
    <location>
        <begin position="98"/>
        <end position="197"/>
    </location>
</feature>
<keyword evidence="4" id="KW-1185">Reference proteome</keyword>
<dbReference type="GO" id="GO:0006313">
    <property type="term" value="P:DNA transposition"/>
    <property type="evidence" value="ECO:0007669"/>
    <property type="project" value="InterPro"/>
</dbReference>
<proteinExistence type="predicted"/>
<sequence>MSLFSHLELVKENRSTINQHHNLVDIMFLIISAITSGCKGWQDIEIYGNKKLTWLRRFRPFVHGIPTRHSIARIFRGLDSDSLLLALYSWVNQQREKSGMPVIAFDGKTIRGASKRATDKLHLVSAYDCDSGLTLLHNCVDSKSNEIPAVRELLQMLDITGAMVTLDAMHCQKETLSQLISRKADYVVQAKGNQKNLYCAIANAFQQKIDAGEIDMDMQVASDKGHGREELRTVYRLDATLLDKEIRQDWSGIKSIIAVERVRTKGQKTSIDTHYYLSSSTDNSLISKQFETTLANRKSTTLDPGCGV</sequence>
<dbReference type="GO" id="GO:0004803">
    <property type="term" value="F:transposase activity"/>
    <property type="evidence" value="ECO:0007669"/>
    <property type="project" value="InterPro"/>
</dbReference>
<evidence type="ECO:0000313" key="4">
    <source>
        <dbReference type="Proteomes" id="UP001152467"/>
    </source>
</evidence>
<comment type="caution">
    <text evidence="3">The sequence shown here is derived from an EMBL/GenBank/DDBJ whole genome shotgun (WGS) entry which is preliminary data.</text>
</comment>
<gene>
    <name evidence="3" type="ORF">PSECIP111854_00452</name>
</gene>
<evidence type="ECO:0000259" key="1">
    <source>
        <dbReference type="Pfam" id="PF01609"/>
    </source>
</evidence>
<dbReference type="InterPro" id="IPR047647">
    <property type="entry name" value="ISAs1_transpos"/>
</dbReference>
<name>A0A9W4QRM3_9GAMM</name>
<dbReference type="EMBL" id="CAMAPC010000001">
    <property type="protein sequence ID" value="CAH9050029.1"/>
    <property type="molecule type" value="Genomic_DNA"/>
</dbReference>
<protein>
    <submittedName>
        <fullName evidence="3">ISAs1 family transposase ISPsesp1</fullName>
    </submittedName>
</protein>
<evidence type="ECO:0000259" key="2">
    <source>
        <dbReference type="Pfam" id="PF13808"/>
    </source>
</evidence>
<dbReference type="PANTHER" id="PTHR30298:SF0">
    <property type="entry name" value="PROTEIN YBFL-RELATED"/>
    <property type="match status" value="1"/>
</dbReference>
<dbReference type="Pfam" id="PF13808">
    <property type="entry name" value="DDE_Tnp_1_assoc"/>
    <property type="match status" value="1"/>
</dbReference>
<evidence type="ECO:0000313" key="3">
    <source>
        <dbReference type="EMBL" id="CAH9050029.1"/>
    </source>
</evidence>
<dbReference type="GO" id="GO:0003677">
    <property type="term" value="F:DNA binding"/>
    <property type="evidence" value="ECO:0007669"/>
    <property type="project" value="InterPro"/>
</dbReference>
<dbReference type="Pfam" id="PF01609">
    <property type="entry name" value="DDE_Tnp_1"/>
    <property type="match status" value="1"/>
</dbReference>
<dbReference type="Proteomes" id="UP001152467">
    <property type="component" value="Unassembled WGS sequence"/>
</dbReference>
<dbReference type="InterPro" id="IPR051698">
    <property type="entry name" value="Transposase_11-like"/>
</dbReference>
<organism evidence="3 4">
    <name type="scientific">Pseudoalteromonas holothuriae</name>
    <dbReference type="NCBI Taxonomy" id="2963714"/>
    <lineage>
        <taxon>Bacteria</taxon>
        <taxon>Pseudomonadati</taxon>
        <taxon>Pseudomonadota</taxon>
        <taxon>Gammaproteobacteria</taxon>
        <taxon>Alteromonadales</taxon>
        <taxon>Pseudoalteromonadaceae</taxon>
        <taxon>Pseudoalteromonas</taxon>
    </lineage>
</organism>
<dbReference type="NCBIfam" id="NF033564">
    <property type="entry name" value="transpos_ISAs1"/>
    <property type="match status" value="1"/>
</dbReference>
<dbReference type="AlphaFoldDB" id="A0A9W4QRM3"/>
<accession>A0A9W4QRM3</accession>
<dbReference type="InterPro" id="IPR032806">
    <property type="entry name" value="YbfD_N"/>
</dbReference>
<reference evidence="3" key="1">
    <citation type="submission" date="2022-07" db="EMBL/GenBank/DDBJ databases">
        <authorList>
            <person name="Criscuolo A."/>
        </authorList>
    </citation>
    <scope>NUCLEOTIDE SEQUENCE</scope>
    <source>
        <strain evidence="3">CIP111854</strain>
    </source>
</reference>
<dbReference type="PANTHER" id="PTHR30298">
    <property type="entry name" value="H REPEAT-ASSOCIATED PREDICTED TRANSPOSASE"/>
    <property type="match status" value="1"/>
</dbReference>
<dbReference type="InterPro" id="IPR002559">
    <property type="entry name" value="Transposase_11"/>
</dbReference>
<feature type="domain" description="H repeat-associated protein N-terminal" evidence="2">
    <location>
        <begin position="5"/>
        <end position="91"/>
    </location>
</feature>